<dbReference type="WBParaSite" id="BTMF_0001674101-mRNA-1">
    <property type="protein sequence ID" value="BTMF_0001674101-mRNA-1"/>
    <property type="gene ID" value="BTMF_0001674101"/>
</dbReference>
<reference evidence="1" key="1">
    <citation type="submission" date="2017-02" db="UniProtKB">
        <authorList>
            <consortium name="WormBaseParasite"/>
        </authorList>
    </citation>
    <scope>IDENTIFICATION</scope>
</reference>
<name>A0A0R3R9M8_9BILA</name>
<evidence type="ECO:0000313" key="1">
    <source>
        <dbReference type="WBParaSite" id="BTMF_0001674101-mRNA-1"/>
    </source>
</evidence>
<dbReference type="AlphaFoldDB" id="A0A0R3R9M8"/>
<organism evidence="1">
    <name type="scientific">Brugia timori</name>
    <dbReference type="NCBI Taxonomy" id="42155"/>
    <lineage>
        <taxon>Eukaryota</taxon>
        <taxon>Metazoa</taxon>
        <taxon>Ecdysozoa</taxon>
        <taxon>Nematoda</taxon>
        <taxon>Chromadorea</taxon>
        <taxon>Rhabditida</taxon>
        <taxon>Spirurina</taxon>
        <taxon>Spiruromorpha</taxon>
        <taxon>Filarioidea</taxon>
        <taxon>Onchocercidae</taxon>
        <taxon>Brugia</taxon>
    </lineage>
</organism>
<proteinExistence type="predicted"/>
<sequence length="53" mass="6404">MTKIFCLNFWHCFNHFWCQPVIQLIYSLFKCSLKLSSISLLFILTYSYLSFLT</sequence>
<protein>
    <submittedName>
        <fullName evidence="1">Uncharacterized protein</fullName>
    </submittedName>
</protein>
<accession>A0A0R3R9M8</accession>